<keyword evidence="9 14" id="KW-0472">Membrane</keyword>
<name>A0ABM1EFU4_PRICU</name>
<protein>
    <submittedName>
        <fullName evidence="16">Acid-sensing ion channel 5-like</fullName>
    </submittedName>
</protein>
<feature type="region of interest" description="Disordered" evidence="13">
    <location>
        <begin position="1"/>
        <end position="20"/>
    </location>
</feature>
<evidence type="ECO:0000256" key="7">
    <source>
        <dbReference type="ARBA" id="ARBA00023053"/>
    </source>
</evidence>
<dbReference type="GeneID" id="106811857"/>
<dbReference type="Pfam" id="PF00858">
    <property type="entry name" value="ASC"/>
    <property type="match status" value="1"/>
</dbReference>
<evidence type="ECO:0000313" key="16">
    <source>
        <dbReference type="RefSeq" id="XP_014671065.1"/>
    </source>
</evidence>
<keyword evidence="15" id="KW-1185">Reference proteome</keyword>
<comment type="similarity">
    <text evidence="2 12">Belongs to the amiloride-sensitive sodium channel (TC 1.A.6) family.</text>
</comment>
<evidence type="ECO:0000256" key="8">
    <source>
        <dbReference type="ARBA" id="ARBA00023065"/>
    </source>
</evidence>
<evidence type="ECO:0000256" key="2">
    <source>
        <dbReference type="ARBA" id="ARBA00007193"/>
    </source>
</evidence>
<evidence type="ECO:0000256" key="13">
    <source>
        <dbReference type="SAM" id="MobiDB-lite"/>
    </source>
</evidence>
<sequence length="158" mass="18235">MTGDTLRSSPAAADAPSLSSRLKRTTREWARNTTLHGVKHAADSDNIILRIIWTLSIVGCWSFLIWLMHVRVSTWLSSPYISIINYEYEKEGIEFPAVTICNNNKLNKTKMEKFYPDVAKIGMVRLHRFSIFRYISAINFVCGFYSRNLAIYYCVIGW</sequence>
<dbReference type="InterPro" id="IPR001873">
    <property type="entry name" value="ENaC"/>
</dbReference>
<evidence type="ECO:0000256" key="12">
    <source>
        <dbReference type="RuleBase" id="RU000679"/>
    </source>
</evidence>
<proteinExistence type="inferred from homology"/>
<accession>A0ABM1EFU4</accession>
<keyword evidence="10 12" id="KW-0739">Sodium transport</keyword>
<dbReference type="PANTHER" id="PTHR11690">
    <property type="entry name" value="AMILORIDE-SENSITIVE SODIUM CHANNEL-RELATED"/>
    <property type="match status" value="1"/>
</dbReference>
<organism evidence="15 16">
    <name type="scientific">Priapulus caudatus</name>
    <name type="common">Priapulid worm</name>
    <dbReference type="NCBI Taxonomy" id="37621"/>
    <lineage>
        <taxon>Eukaryota</taxon>
        <taxon>Metazoa</taxon>
        <taxon>Ecdysozoa</taxon>
        <taxon>Scalidophora</taxon>
        <taxon>Priapulida</taxon>
        <taxon>Priapulimorpha</taxon>
        <taxon>Priapulimorphida</taxon>
        <taxon>Priapulidae</taxon>
        <taxon>Priapulus</taxon>
    </lineage>
</organism>
<dbReference type="Proteomes" id="UP000695022">
    <property type="component" value="Unplaced"/>
</dbReference>
<keyword evidence="11 12" id="KW-0407">Ion channel</keyword>
<keyword evidence="3 12" id="KW-0813">Transport</keyword>
<evidence type="ECO:0000256" key="4">
    <source>
        <dbReference type="ARBA" id="ARBA00022461"/>
    </source>
</evidence>
<keyword evidence="5 12" id="KW-0812">Transmembrane</keyword>
<evidence type="ECO:0000256" key="10">
    <source>
        <dbReference type="ARBA" id="ARBA00023201"/>
    </source>
</evidence>
<gene>
    <name evidence="16" type="primary">LOC106811857</name>
</gene>
<evidence type="ECO:0000313" key="15">
    <source>
        <dbReference type="Proteomes" id="UP000695022"/>
    </source>
</evidence>
<dbReference type="RefSeq" id="XP_014671065.1">
    <property type="nucleotide sequence ID" value="XM_014815579.1"/>
</dbReference>
<evidence type="ECO:0000256" key="3">
    <source>
        <dbReference type="ARBA" id="ARBA00022448"/>
    </source>
</evidence>
<evidence type="ECO:0000256" key="11">
    <source>
        <dbReference type="ARBA" id="ARBA00023303"/>
    </source>
</evidence>
<evidence type="ECO:0000256" key="14">
    <source>
        <dbReference type="SAM" id="Phobius"/>
    </source>
</evidence>
<keyword evidence="6 14" id="KW-1133">Transmembrane helix</keyword>
<keyword evidence="7" id="KW-0915">Sodium</keyword>
<evidence type="ECO:0000256" key="1">
    <source>
        <dbReference type="ARBA" id="ARBA00004141"/>
    </source>
</evidence>
<comment type="subcellular location">
    <subcellularLocation>
        <location evidence="1">Membrane</location>
        <topology evidence="1">Multi-pass membrane protein</topology>
    </subcellularLocation>
</comment>
<keyword evidence="8 12" id="KW-0406">Ion transport</keyword>
<feature type="transmembrane region" description="Helical" evidence="14">
    <location>
        <begin position="47"/>
        <end position="68"/>
    </location>
</feature>
<evidence type="ECO:0000256" key="5">
    <source>
        <dbReference type="ARBA" id="ARBA00022692"/>
    </source>
</evidence>
<evidence type="ECO:0000256" key="9">
    <source>
        <dbReference type="ARBA" id="ARBA00023136"/>
    </source>
</evidence>
<reference evidence="16" key="1">
    <citation type="submission" date="2025-08" db="UniProtKB">
        <authorList>
            <consortium name="RefSeq"/>
        </authorList>
    </citation>
    <scope>IDENTIFICATION</scope>
</reference>
<keyword evidence="4 12" id="KW-0894">Sodium channel</keyword>
<evidence type="ECO:0000256" key="6">
    <source>
        <dbReference type="ARBA" id="ARBA00022989"/>
    </source>
</evidence>